<accession>A0A8I2YU25</accession>
<dbReference type="EMBL" id="JAGFBS010000007">
    <property type="protein sequence ID" value="KAG6378371.1"/>
    <property type="molecule type" value="Genomic_DNA"/>
</dbReference>
<dbReference type="AlphaFoldDB" id="A0A8I2YU25"/>
<dbReference type="Proteomes" id="UP000683000">
    <property type="component" value="Unassembled WGS sequence"/>
</dbReference>
<reference evidence="1" key="1">
    <citation type="submission" date="2021-03" db="EMBL/GenBank/DDBJ databases">
        <title>Evolutionary innovations through gain and loss of genes in the ectomycorrhizal Boletales.</title>
        <authorList>
            <person name="Wu G."/>
            <person name="Miyauchi S."/>
            <person name="Morin E."/>
            <person name="Yang Z.-L."/>
            <person name="Xu J."/>
            <person name="Martin F.M."/>
        </authorList>
    </citation>
    <scope>NUCLEOTIDE SEQUENCE</scope>
    <source>
        <strain evidence="1">BR01</strain>
    </source>
</reference>
<comment type="caution">
    <text evidence="1">The sequence shown here is derived from an EMBL/GenBank/DDBJ whole genome shotgun (WGS) entry which is preliminary data.</text>
</comment>
<sequence length="104" mass="11974">MHFLTTLARRISTLGYPLGVQFNPEGSLWRDPPMYWEHIVYPAYIEAHQDMFENGDVENGKPTGQRVPGLVVIEPVKRWAEMSIDDIVRCCCDVLEDFCARLDC</sequence>
<organism evidence="1 2">
    <name type="scientific">Boletus reticuloceps</name>
    <dbReference type="NCBI Taxonomy" id="495285"/>
    <lineage>
        <taxon>Eukaryota</taxon>
        <taxon>Fungi</taxon>
        <taxon>Dikarya</taxon>
        <taxon>Basidiomycota</taxon>
        <taxon>Agaricomycotina</taxon>
        <taxon>Agaricomycetes</taxon>
        <taxon>Agaricomycetidae</taxon>
        <taxon>Boletales</taxon>
        <taxon>Boletineae</taxon>
        <taxon>Boletaceae</taxon>
        <taxon>Boletoideae</taxon>
        <taxon>Boletus</taxon>
    </lineage>
</organism>
<evidence type="ECO:0000313" key="1">
    <source>
        <dbReference type="EMBL" id="KAG6378371.1"/>
    </source>
</evidence>
<gene>
    <name evidence="1" type="ORF">JVT61DRAFT_14096</name>
</gene>
<proteinExistence type="predicted"/>
<evidence type="ECO:0000313" key="2">
    <source>
        <dbReference type="Proteomes" id="UP000683000"/>
    </source>
</evidence>
<protein>
    <submittedName>
        <fullName evidence="1">Uncharacterized protein</fullName>
    </submittedName>
</protein>
<name>A0A8I2YU25_9AGAM</name>
<dbReference type="OrthoDB" id="10041966at2759"/>
<keyword evidence="2" id="KW-1185">Reference proteome</keyword>